<evidence type="ECO:0000313" key="2">
    <source>
        <dbReference type="Proteomes" id="UP000028990"/>
    </source>
</evidence>
<sequence>MGAALALLQGSPRGTVSWEKRAQFPKAGDAVEPLSSQSPAIERGRGATVLSDTHRLLSSLGSVLRKALKAAQAPSEESAAIVSACEHEEEALNAALSEAFRMSHLLPHGSIVWLSGFVTIPEHQRDWFGGTDPFPVKDGNPDSLKNEGIYSNNSHVTTKMKNKEIT</sequence>
<accession>A0A091DP38</accession>
<reference evidence="1 2" key="1">
    <citation type="submission" date="2013-11" db="EMBL/GenBank/DDBJ databases">
        <title>The Damaraland mole rat (Fukomys damarensis) genome and evolution of African mole rats.</title>
        <authorList>
            <person name="Gladyshev V.N."/>
            <person name="Fang X."/>
        </authorList>
    </citation>
    <scope>NUCLEOTIDE SEQUENCE [LARGE SCALE GENOMIC DNA]</scope>
    <source>
        <tissue evidence="1">Liver</tissue>
    </source>
</reference>
<name>A0A091DP38_FUKDA</name>
<organism evidence="1 2">
    <name type="scientific">Fukomys damarensis</name>
    <name type="common">Damaraland mole rat</name>
    <name type="synonym">Cryptomys damarensis</name>
    <dbReference type="NCBI Taxonomy" id="885580"/>
    <lineage>
        <taxon>Eukaryota</taxon>
        <taxon>Metazoa</taxon>
        <taxon>Chordata</taxon>
        <taxon>Craniata</taxon>
        <taxon>Vertebrata</taxon>
        <taxon>Euteleostomi</taxon>
        <taxon>Mammalia</taxon>
        <taxon>Eutheria</taxon>
        <taxon>Euarchontoglires</taxon>
        <taxon>Glires</taxon>
        <taxon>Rodentia</taxon>
        <taxon>Hystricomorpha</taxon>
        <taxon>Bathyergidae</taxon>
        <taxon>Fukomys</taxon>
    </lineage>
</organism>
<proteinExistence type="predicted"/>
<keyword evidence="2" id="KW-1185">Reference proteome</keyword>
<evidence type="ECO:0000313" key="1">
    <source>
        <dbReference type="EMBL" id="KFO33914.1"/>
    </source>
</evidence>
<gene>
    <name evidence="1" type="ORF">H920_04674</name>
</gene>
<dbReference type="AlphaFoldDB" id="A0A091DP38"/>
<protein>
    <submittedName>
        <fullName evidence="1">Uncharacterized protein</fullName>
    </submittedName>
</protein>
<dbReference type="Proteomes" id="UP000028990">
    <property type="component" value="Unassembled WGS sequence"/>
</dbReference>
<dbReference type="EMBL" id="KN122047">
    <property type="protein sequence ID" value="KFO33914.1"/>
    <property type="molecule type" value="Genomic_DNA"/>
</dbReference>